<dbReference type="eggNOG" id="COG1633">
    <property type="taxonomic scope" value="Bacteria"/>
</dbReference>
<dbReference type="Gene3D" id="1.20.1260.10">
    <property type="match status" value="1"/>
</dbReference>
<dbReference type="InterPro" id="IPR012347">
    <property type="entry name" value="Ferritin-like"/>
</dbReference>
<organism evidence="2 3">
    <name type="scientific">Desulfococcus multivorans DSM 2059</name>
    <dbReference type="NCBI Taxonomy" id="1121405"/>
    <lineage>
        <taxon>Bacteria</taxon>
        <taxon>Pseudomonadati</taxon>
        <taxon>Thermodesulfobacteriota</taxon>
        <taxon>Desulfobacteria</taxon>
        <taxon>Desulfobacterales</taxon>
        <taxon>Desulfococcaceae</taxon>
        <taxon>Desulfococcus</taxon>
    </lineage>
</organism>
<dbReference type="CDD" id="cd01045">
    <property type="entry name" value="Ferritin_like_AB"/>
    <property type="match status" value="1"/>
</dbReference>
<name>S7TRL2_DESML</name>
<dbReference type="PANTHER" id="PTHR33531:SF10">
    <property type="entry name" value="BLR7895 PROTEIN"/>
    <property type="match status" value="1"/>
</dbReference>
<dbReference type="EMBL" id="ATHJ01000090">
    <property type="protein sequence ID" value="EPR39320.1"/>
    <property type="molecule type" value="Genomic_DNA"/>
</dbReference>
<dbReference type="Pfam" id="PF02915">
    <property type="entry name" value="Rubrerythrin"/>
    <property type="match status" value="1"/>
</dbReference>
<evidence type="ECO:0000313" key="2">
    <source>
        <dbReference type="EMBL" id="EPR39320.1"/>
    </source>
</evidence>
<evidence type="ECO:0000313" key="3">
    <source>
        <dbReference type="Proteomes" id="UP000014977"/>
    </source>
</evidence>
<dbReference type="SUPFAM" id="SSF47240">
    <property type="entry name" value="Ferritin-like"/>
    <property type="match status" value="1"/>
</dbReference>
<dbReference type="AlphaFoldDB" id="S7TRL2"/>
<dbReference type="InterPro" id="IPR003251">
    <property type="entry name" value="Rr_diiron-bd_dom"/>
</dbReference>
<keyword evidence="3" id="KW-1185">Reference proteome</keyword>
<gene>
    <name evidence="2" type="ORF">dsmv_2662</name>
</gene>
<dbReference type="RefSeq" id="WP_020877419.1">
    <property type="nucleotide sequence ID" value="NZ_ATHJ01000090.1"/>
</dbReference>
<feature type="domain" description="Rubrerythrin diiron-binding" evidence="1">
    <location>
        <begin position="9"/>
        <end position="139"/>
    </location>
</feature>
<comment type="caution">
    <text evidence="2">The sequence shown here is derived from an EMBL/GenBank/DDBJ whole genome shotgun (WGS) entry which is preliminary data.</text>
</comment>
<dbReference type="STRING" id="897.B2D07_03485"/>
<evidence type="ECO:0000259" key="1">
    <source>
        <dbReference type="Pfam" id="PF02915"/>
    </source>
</evidence>
<dbReference type="OrthoDB" id="1701709at2"/>
<dbReference type="GO" id="GO:0046872">
    <property type="term" value="F:metal ion binding"/>
    <property type="evidence" value="ECO:0007669"/>
    <property type="project" value="InterPro"/>
</dbReference>
<dbReference type="InterPro" id="IPR009078">
    <property type="entry name" value="Ferritin-like_SF"/>
</dbReference>
<reference evidence="2 3" key="1">
    <citation type="journal article" date="2013" name="Genome Announc.">
        <title>Draft genome sequences for three mercury-methylating, sulfate-reducing bacteria.</title>
        <authorList>
            <person name="Brown S.D."/>
            <person name="Hurt R.A.Jr."/>
            <person name="Gilmour C.C."/>
            <person name="Elias D.A."/>
        </authorList>
    </citation>
    <scope>NUCLEOTIDE SEQUENCE [LARGE SCALE GENOMIC DNA]</scope>
    <source>
        <strain evidence="2 3">DSM 2059</strain>
    </source>
</reference>
<sequence>MNRAEYDTILKDAIQSEIAAQRFYRDVAGKMKDAFLKDLFLGFVREEKKHQEILEGFRAVIPEKLPFDEERDYHVAETLPDPVVSADMTPSDAFALAMKKEESAMNHYTALAGGCTDPRQKEIFMELAAMERDHKQKMESAFVDIGYPEVW</sequence>
<proteinExistence type="predicted"/>
<dbReference type="Proteomes" id="UP000014977">
    <property type="component" value="Unassembled WGS sequence"/>
</dbReference>
<dbReference type="PANTHER" id="PTHR33531">
    <property type="entry name" value="RUBRERYTHRIN SUBFAMILY"/>
    <property type="match status" value="1"/>
</dbReference>
<dbReference type="GO" id="GO:0016491">
    <property type="term" value="F:oxidoreductase activity"/>
    <property type="evidence" value="ECO:0007669"/>
    <property type="project" value="InterPro"/>
</dbReference>
<protein>
    <submittedName>
        <fullName evidence="2">Rubrerythrin</fullName>
    </submittedName>
</protein>
<accession>S7TRL2</accession>